<evidence type="ECO:0000313" key="2">
    <source>
        <dbReference type="Proteomes" id="UP000271974"/>
    </source>
</evidence>
<organism evidence="1 2">
    <name type="scientific">Elysia chlorotica</name>
    <name type="common">Eastern emerald elysia</name>
    <name type="synonym">Sea slug</name>
    <dbReference type="NCBI Taxonomy" id="188477"/>
    <lineage>
        <taxon>Eukaryota</taxon>
        <taxon>Metazoa</taxon>
        <taxon>Spiralia</taxon>
        <taxon>Lophotrochozoa</taxon>
        <taxon>Mollusca</taxon>
        <taxon>Gastropoda</taxon>
        <taxon>Heterobranchia</taxon>
        <taxon>Euthyneura</taxon>
        <taxon>Panpulmonata</taxon>
        <taxon>Sacoglossa</taxon>
        <taxon>Placobranchoidea</taxon>
        <taxon>Plakobranchidae</taxon>
        <taxon>Elysia</taxon>
    </lineage>
</organism>
<gene>
    <name evidence="1" type="ORF">EGW08_005991</name>
</gene>
<proteinExistence type="predicted"/>
<protein>
    <submittedName>
        <fullName evidence="1">Uncharacterized protein</fullName>
    </submittedName>
</protein>
<comment type="caution">
    <text evidence="1">The sequence shown here is derived from an EMBL/GenBank/DDBJ whole genome shotgun (WGS) entry which is preliminary data.</text>
</comment>
<keyword evidence="2" id="KW-1185">Reference proteome</keyword>
<dbReference type="AlphaFoldDB" id="A0A433TXD2"/>
<evidence type="ECO:0000313" key="1">
    <source>
        <dbReference type="EMBL" id="RUS86249.1"/>
    </source>
</evidence>
<dbReference type="EMBL" id="RQTK01000145">
    <property type="protein sequence ID" value="RUS86249.1"/>
    <property type="molecule type" value="Genomic_DNA"/>
</dbReference>
<sequence length="120" mass="13783">MFLCKHPVWAYVPQGLKRLKLTNPVCKQKSFYHVQRQTVVLVYVTHQCDRLCSLAGFFTSQPKLLPACRTKVSQRSCLLFSTAIHLNRMYNFMFLSVHINYCQISFSASVSMSSGLSELK</sequence>
<dbReference type="Proteomes" id="UP000271974">
    <property type="component" value="Unassembled WGS sequence"/>
</dbReference>
<name>A0A433TXD2_ELYCH</name>
<accession>A0A433TXD2</accession>
<reference evidence="1 2" key="1">
    <citation type="submission" date="2019-01" db="EMBL/GenBank/DDBJ databases">
        <title>A draft genome assembly of the solar-powered sea slug Elysia chlorotica.</title>
        <authorList>
            <person name="Cai H."/>
            <person name="Li Q."/>
            <person name="Fang X."/>
            <person name="Li J."/>
            <person name="Curtis N.E."/>
            <person name="Altenburger A."/>
            <person name="Shibata T."/>
            <person name="Feng M."/>
            <person name="Maeda T."/>
            <person name="Schwartz J.A."/>
            <person name="Shigenobu S."/>
            <person name="Lundholm N."/>
            <person name="Nishiyama T."/>
            <person name="Yang H."/>
            <person name="Hasebe M."/>
            <person name="Li S."/>
            <person name="Pierce S.K."/>
            <person name="Wang J."/>
        </authorList>
    </citation>
    <scope>NUCLEOTIDE SEQUENCE [LARGE SCALE GENOMIC DNA]</scope>
    <source>
        <strain evidence="1">EC2010</strain>
        <tissue evidence="1">Whole organism of an adult</tissue>
    </source>
</reference>